<comment type="caution">
    <text evidence="5">The sequence shown here is derived from an EMBL/GenBank/DDBJ whole genome shotgun (WGS) entry which is preliminary data.</text>
</comment>
<dbReference type="GO" id="GO:0016829">
    <property type="term" value="F:lyase activity"/>
    <property type="evidence" value="ECO:0007669"/>
    <property type="project" value="UniProtKB-KW"/>
</dbReference>
<dbReference type="PANTHER" id="PTHR39210:SF1">
    <property type="entry name" value="HEPARIN-SULFATE LYASE"/>
    <property type="match status" value="1"/>
</dbReference>
<keyword evidence="2" id="KW-0574">Periplasm</keyword>
<name>A0A6I4NYX5_9MICO</name>
<evidence type="ECO:0000256" key="2">
    <source>
        <dbReference type="ARBA" id="ARBA00022764"/>
    </source>
</evidence>
<organism evidence="5 6">
    <name type="scientific">Agromyces seonyuensis</name>
    <dbReference type="NCBI Taxonomy" id="2662446"/>
    <lineage>
        <taxon>Bacteria</taxon>
        <taxon>Bacillati</taxon>
        <taxon>Actinomycetota</taxon>
        <taxon>Actinomycetes</taxon>
        <taxon>Micrococcales</taxon>
        <taxon>Microbacteriaceae</taxon>
        <taxon>Agromyces</taxon>
    </lineage>
</organism>
<dbReference type="InterPro" id="IPR012480">
    <property type="entry name" value="Hepar_II_III_C"/>
</dbReference>
<evidence type="ECO:0000313" key="6">
    <source>
        <dbReference type="Proteomes" id="UP000438182"/>
    </source>
</evidence>
<accession>A0A6I4NYX5</accession>
<evidence type="ECO:0000256" key="1">
    <source>
        <dbReference type="ARBA" id="ARBA00022729"/>
    </source>
</evidence>
<dbReference type="RefSeq" id="WP_202107202.1">
    <property type="nucleotide sequence ID" value="NZ_WSTA01000056.1"/>
</dbReference>
<keyword evidence="3" id="KW-0456">Lyase</keyword>
<feature type="non-terminal residue" evidence="5">
    <location>
        <position position="1"/>
    </location>
</feature>
<keyword evidence="6" id="KW-1185">Reference proteome</keyword>
<sequence length="307" mass="32558">LELRRVSFRSRRAARWVGDAEAAAHAAAHRLPGSPAADEAEGLGRLLRGVTDAEWIGAARAASPLPRDVWLPSTEVLLAREHAGTSDGLTLAVKGGHNGEHHNHNDVGSFVVAVDGVPVVVDAGRPTYTKQTFGPDRYDIWTMQSGWHNVPVIGGAEQPHGAAFAAAEVSVDLAEEASAFAAELAGAYPAGAAGSWRRSATLDRDARRVVISDRRTDDGPAELRLLLAGDVRLDGDAVLVAGLEDAPPLRISWPRGILARLERRELDDPMLGDVWGEALTRLVLDVAGRADVSVTLELAQSAGEGDR</sequence>
<proteinExistence type="predicted"/>
<dbReference type="Gene3D" id="2.70.98.70">
    <property type="match status" value="1"/>
</dbReference>
<gene>
    <name evidence="5" type="ORF">GB864_12440</name>
</gene>
<dbReference type="AlphaFoldDB" id="A0A6I4NYX5"/>
<feature type="domain" description="Heparinase II/III-like C-terminal" evidence="4">
    <location>
        <begin position="89"/>
        <end position="236"/>
    </location>
</feature>
<dbReference type="EMBL" id="WSTA01000056">
    <property type="protein sequence ID" value="MWB99351.1"/>
    <property type="molecule type" value="Genomic_DNA"/>
</dbReference>
<reference evidence="5 6" key="1">
    <citation type="submission" date="2019-12" db="EMBL/GenBank/DDBJ databases">
        <authorList>
            <person name="Kim Y.S."/>
        </authorList>
    </citation>
    <scope>NUCLEOTIDE SEQUENCE [LARGE SCALE GENOMIC DNA]</scope>
    <source>
        <strain evidence="5 6">MMS17-SY077</strain>
    </source>
</reference>
<evidence type="ECO:0000313" key="5">
    <source>
        <dbReference type="EMBL" id="MWB99351.1"/>
    </source>
</evidence>
<dbReference type="PANTHER" id="PTHR39210">
    <property type="entry name" value="HEPARIN-SULFATE LYASE"/>
    <property type="match status" value="1"/>
</dbReference>
<keyword evidence="1" id="KW-0732">Signal</keyword>
<dbReference type="Pfam" id="PF07940">
    <property type="entry name" value="Hepar_II_III_C"/>
    <property type="match status" value="1"/>
</dbReference>
<protein>
    <recommendedName>
        <fullName evidence="4">Heparinase II/III-like C-terminal domain-containing protein</fullName>
    </recommendedName>
</protein>
<evidence type="ECO:0000256" key="3">
    <source>
        <dbReference type="ARBA" id="ARBA00023239"/>
    </source>
</evidence>
<evidence type="ECO:0000259" key="4">
    <source>
        <dbReference type="Pfam" id="PF07940"/>
    </source>
</evidence>
<dbReference type="Proteomes" id="UP000438182">
    <property type="component" value="Unassembled WGS sequence"/>
</dbReference>